<name>A0A0F9WQ72_9ZZZZ</name>
<protein>
    <submittedName>
        <fullName evidence="1">Uncharacterized protein</fullName>
    </submittedName>
</protein>
<comment type="caution">
    <text evidence="1">The sequence shown here is derived from an EMBL/GenBank/DDBJ whole genome shotgun (WGS) entry which is preliminary data.</text>
</comment>
<reference evidence="1" key="1">
    <citation type="journal article" date="2015" name="Nature">
        <title>Complex archaea that bridge the gap between prokaryotes and eukaryotes.</title>
        <authorList>
            <person name="Spang A."/>
            <person name="Saw J.H."/>
            <person name="Jorgensen S.L."/>
            <person name="Zaremba-Niedzwiedzka K."/>
            <person name="Martijn J."/>
            <person name="Lind A.E."/>
            <person name="van Eijk R."/>
            <person name="Schleper C."/>
            <person name="Guy L."/>
            <person name="Ettema T.J."/>
        </authorList>
    </citation>
    <scope>NUCLEOTIDE SEQUENCE</scope>
</reference>
<sequence length="55" mass="6330">MNVAPPFRFTPLSFDDPDQRSRFVAVPVVTPNGKEYTMVLPRHDAAEQIAEWEKQ</sequence>
<proteinExistence type="predicted"/>
<dbReference type="AlphaFoldDB" id="A0A0F9WQ72"/>
<accession>A0A0F9WQ72</accession>
<gene>
    <name evidence="1" type="ORF">LCGC14_0248830</name>
</gene>
<organism evidence="1">
    <name type="scientific">marine sediment metagenome</name>
    <dbReference type="NCBI Taxonomy" id="412755"/>
    <lineage>
        <taxon>unclassified sequences</taxon>
        <taxon>metagenomes</taxon>
        <taxon>ecological metagenomes</taxon>
    </lineage>
</organism>
<dbReference type="EMBL" id="LAZR01000129">
    <property type="protein sequence ID" value="KKN88321.1"/>
    <property type="molecule type" value="Genomic_DNA"/>
</dbReference>
<evidence type="ECO:0000313" key="1">
    <source>
        <dbReference type="EMBL" id="KKN88321.1"/>
    </source>
</evidence>